<gene>
    <name evidence="1" type="ORF">MILVUS5_LOCUS39768</name>
</gene>
<organism evidence="1 2">
    <name type="scientific">Trifolium pratense</name>
    <name type="common">Red clover</name>
    <dbReference type="NCBI Taxonomy" id="57577"/>
    <lineage>
        <taxon>Eukaryota</taxon>
        <taxon>Viridiplantae</taxon>
        <taxon>Streptophyta</taxon>
        <taxon>Embryophyta</taxon>
        <taxon>Tracheophyta</taxon>
        <taxon>Spermatophyta</taxon>
        <taxon>Magnoliopsida</taxon>
        <taxon>eudicotyledons</taxon>
        <taxon>Gunneridae</taxon>
        <taxon>Pentapetalae</taxon>
        <taxon>rosids</taxon>
        <taxon>fabids</taxon>
        <taxon>Fabales</taxon>
        <taxon>Fabaceae</taxon>
        <taxon>Papilionoideae</taxon>
        <taxon>50 kb inversion clade</taxon>
        <taxon>NPAAA clade</taxon>
        <taxon>Hologalegina</taxon>
        <taxon>IRL clade</taxon>
        <taxon>Trifolieae</taxon>
        <taxon>Trifolium</taxon>
    </lineage>
</organism>
<evidence type="ECO:0000313" key="2">
    <source>
        <dbReference type="Proteomes" id="UP001177021"/>
    </source>
</evidence>
<comment type="caution">
    <text evidence="1">The sequence shown here is derived from an EMBL/GenBank/DDBJ whole genome shotgun (WGS) entry which is preliminary data.</text>
</comment>
<proteinExistence type="predicted"/>
<protein>
    <submittedName>
        <fullName evidence="1">Uncharacterized protein</fullName>
    </submittedName>
</protein>
<name>A0ACB0M5S1_TRIPR</name>
<sequence>MDLHSYPKLLRQEIIQVLHKFEIAFVDENDITNPKPDVVLDLYTRILNHLLDFLEEDNDQLDQLEFESLARLENPDLFVKSFRVTKLYNKIKKMINALKCPKEYTFNLADLVKPDPDRTEFFLSALLNFCLDRYARMDAISPLVVELNDLEQQIMDIEKTKIAELKSAIAECKEAREREMPCVQEVDAKVKELRQTIANLNNKQMSLRTTLKKLKEKTVEMDDKISSAEFRLVQNVQENGNLRSKIVQSPDKIQRALEEKMLAREEARNDERLTMHTFHEKTSLVEVLSKTHKNMSKHYRQMQAIQEQVNSAKSVEKDLKAIKVKLGDEEVLEKSLEAKLVEMQSKVEHMEGLKKQLEKECSTVTEEGTKYLISKKSEVESKRVVIETRQRNVEALLSKVDSVNSTITSVKESAAVNVDLIDGKSREIVEEFHRYSNSIARVVESGLKGPTIEGTGSDNLGSNRTQLEKEVPHEQLIHHQDSGPKPSRVYSRRKGKSVIGG</sequence>
<reference evidence="1" key="1">
    <citation type="submission" date="2023-10" db="EMBL/GenBank/DDBJ databases">
        <authorList>
            <person name="Rodriguez Cubillos JULIANA M."/>
            <person name="De Vega J."/>
        </authorList>
    </citation>
    <scope>NUCLEOTIDE SEQUENCE</scope>
</reference>
<accession>A0ACB0M5S1</accession>
<dbReference type="EMBL" id="CASHSV030000823">
    <property type="protein sequence ID" value="CAJ2677209.1"/>
    <property type="molecule type" value="Genomic_DNA"/>
</dbReference>
<evidence type="ECO:0000313" key="1">
    <source>
        <dbReference type="EMBL" id="CAJ2677209.1"/>
    </source>
</evidence>
<keyword evidence="2" id="KW-1185">Reference proteome</keyword>
<dbReference type="Proteomes" id="UP001177021">
    <property type="component" value="Unassembled WGS sequence"/>
</dbReference>